<protein>
    <submittedName>
        <fullName evidence="7">Membrane protein, putative permease (EamA domain), type 1</fullName>
    </submittedName>
</protein>
<reference evidence="7" key="1">
    <citation type="submission" date="2016-07" db="EMBL/GenBank/DDBJ databases">
        <title>Comparative genomics of the Campylobacter concisus group.</title>
        <authorList>
            <person name="Miller W.G."/>
            <person name="Yee E."/>
            <person name="Chapman M.H."/>
            <person name="Huynh S."/>
            <person name="Bono J.L."/>
            <person name="On S.L.W."/>
            <person name="StLeger J."/>
            <person name="Foster G."/>
            <person name="Parker C.T."/>
        </authorList>
    </citation>
    <scope>NUCLEOTIDE SEQUENCE</scope>
    <source>
        <strain evidence="7">525.92</strain>
    </source>
</reference>
<dbReference type="EMBL" id="CP000767">
    <property type="protein sequence ID" value="ALF45100.1"/>
    <property type="molecule type" value="Genomic_DNA"/>
</dbReference>
<evidence type="ECO:0000256" key="2">
    <source>
        <dbReference type="ARBA" id="ARBA00022692"/>
    </source>
</evidence>
<sequence>MLHRFLMRHLGVYYMLIACFMFAVTGAFAKYLSKDMPSIEVVFFRNLIGLVMIVYALYKKPAKQTGGHPWLLMFRGFVGTMALFAFFYNVAHISLGAAFTFSKTSPIFTAILAAIVFKERLGSLGWFAIFLGFGGILFIIQPNLGINKTDIIGIWSGLGAALAYTSVRELKKSYDTNIIVLSFMVWGTILPLIFMGLAEKLSYEPLDFLLSKFVLPNLSNVLFIVLMGITGLYFQINMTKAYAASRKAGTVAAVSYADVIFTIIIGTAMGDALPNAAAFFGIMLVILSGILVVREKK</sequence>
<dbReference type="RefSeq" id="WP_041743200.1">
    <property type="nucleotide sequence ID" value="NC_009715.2"/>
</dbReference>
<evidence type="ECO:0000313" key="8">
    <source>
        <dbReference type="Proteomes" id="UP000006380"/>
    </source>
</evidence>
<keyword evidence="3 5" id="KW-1133">Transmembrane helix</keyword>
<evidence type="ECO:0000256" key="1">
    <source>
        <dbReference type="ARBA" id="ARBA00004141"/>
    </source>
</evidence>
<dbReference type="SUPFAM" id="SSF103481">
    <property type="entry name" value="Multidrug resistance efflux transporter EmrE"/>
    <property type="match status" value="1"/>
</dbReference>
<dbReference type="PANTHER" id="PTHR22911:SF6">
    <property type="entry name" value="SOLUTE CARRIER FAMILY 35 MEMBER G1"/>
    <property type="match status" value="1"/>
</dbReference>
<keyword evidence="8" id="KW-1185">Reference proteome</keyword>
<comment type="subcellular location">
    <subcellularLocation>
        <location evidence="1">Membrane</location>
        <topology evidence="1">Multi-pass membrane protein</topology>
    </subcellularLocation>
</comment>
<gene>
    <name evidence="7" type="ORF">CCV52592_1185</name>
</gene>
<dbReference type="GO" id="GO:0016020">
    <property type="term" value="C:membrane"/>
    <property type="evidence" value="ECO:0007669"/>
    <property type="project" value="UniProtKB-SubCell"/>
</dbReference>
<feature type="transmembrane region" description="Helical" evidence="5">
    <location>
        <begin position="70"/>
        <end position="91"/>
    </location>
</feature>
<feature type="transmembrane region" description="Helical" evidence="5">
    <location>
        <begin position="124"/>
        <end position="145"/>
    </location>
</feature>
<feature type="transmembrane region" description="Helical" evidence="5">
    <location>
        <begin position="248"/>
        <end position="270"/>
    </location>
</feature>
<dbReference type="InterPro" id="IPR037185">
    <property type="entry name" value="EmrE-like"/>
</dbReference>
<feature type="transmembrane region" description="Helical" evidence="5">
    <location>
        <begin position="97"/>
        <end position="117"/>
    </location>
</feature>
<dbReference type="PROSITE" id="PS51257">
    <property type="entry name" value="PROKAR_LIPOPROTEIN"/>
    <property type="match status" value="1"/>
</dbReference>
<evidence type="ECO:0000256" key="3">
    <source>
        <dbReference type="ARBA" id="ARBA00022989"/>
    </source>
</evidence>
<name>A0A0M5MDV9_CAMC5</name>
<evidence type="ECO:0000256" key="4">
    <source>
        <dbReference type="ARBA" id="ARBA00023136"/>
    </source>
</evidence>
<feature type="transmembrane region" description="Helical" evidence="5">
    <location>
        <begin position="38"/>
        <end position="58"/>
    </location>
</feature>
<feature type="transmembrane region" description="Helical" evidence="5">
    <location>
        <begin position="179"/>
        <end position="198"/>
    </location>
</feature>
<feature type="transmembrane region" description="Helical" evidence="5">
    <location>
        <begin position="218"/>
        <end position="236"/>
    </location>
</feature>
<evidence type="ECO:0000256" key="5">
    <source>
        <dbReference type="SAM" id="Phobius"/>
    </source>
</evidence>
<dbReference type="Pfam" id="PF00892">
    <property type="entry name" value="EamA"/>
    <property type="match status" value="1"/>
</dbReference>
<feature type="transmembrane region" description="Helical" evidence="5">
    <location>
        <begin position="12"/>
        <end position="32"/>
    </location>
</feature>
<evidence type="ECO:0000259" key="6">
    <source>
        <dbReference type="Pfam" id="PF00892"/>
    </source>
</evidence>
<feature type="transmembrane region" description="Helical" evidence="5">
    <location>
        <begin position="151"/>
        <end position="167"/>
    </location>
</feature>
<dbReference type="STRING" id="360105.CCV52592_1185"/>
<feature type="transmembrane region" description="Helical" evidence="5">
    <location>
        <begin position="276"/>
        <end position="293"/>
    </location>
</feature>
<proteinExistence type="predicted"/>
<feature type="domain" description="EamA" evidence="6">
    <location>
        <begin position="10"/>
        <end position="140"/>
    </location>
</feature>
<keyword evidence="4 5" id="KW-0472">Membrane</keyword>
<accession>A0A0M5MDV9</accession>
<keyword evidence="2 5" id="KW-0812">Transmembrane</keyword>
<dbReference type="PANTHER" id="PTHR22911">
    <property type="entry name" value="ACYL-MALONYL CONDENSING ENZYME-RELATED"/>
    <property type="match status" value="1"/>
</dbReference>
<dbReference type="AlphaFoldDB" id="A0A0M5MDV9"/>
<dbReference type="Proteomes" id="UP000006380">
    <property type="component" value="Chromosome"/>
</dbReference>
<dbReference type="KEGG" id="ccv:CCV52592_1185"/>
<organism evidence="7 8">
    <name type="scientific">Campylobacter curvus (strain 525.92)</name>
    <dbReference type="NCBI Taxonomy" id="360105"/>
    <lineage>
        <taxon>Bacteria</taxon>
        <taxon>Pseudomonadati</taxon>
        <taxon>Campylobacterota</taxon>
        <taxon>Epsilonproteobacteria</taxon>
        <taxon>Campylobacterales</taxon>
        <taxon>Campylobacteraceae</taxon>
        <taxon>Campylobacter</taxon>
    </lineage>
</organism>
<dbReference type="OrthoDB" id="5338756at2"/>
<dbReference type="InterPro" id="IPR000620">
    <property type="entry name" value="EamA_dom"/>
</dbReference>
<evidence type="ECO:0000313" key="7">
    <source>
        <dbReference type="EMBL" id="ALF45100.1"/>
    </source>
</evidence>